<reference evidence="1" key="1">
    <citation type="submission" date="2023-04" db="EMBL/GenBank/DDBJ databases">
        <title>A chromosome-level genome assembly of the parasitoid wasp Eretmocerus hayati.</title>
        <authorList>
            <person name="Zhong Y."/>
            <person name="Liu S."/>
            <person name="Liu Y."/>
        </authorList>
    </citation>
    <scope>NUCLEOTIDE SEQUENCE</scope>
    <source>
        <strain evidence="1">ZJU_SS_LIU_2023</strain>
    </source>
</reference>
<accession>A0ACC2PA84</accession>
<evidence type="ECO:0000313" key="1">
    <source>
        <dbReference type="EMBL" id="KAJ8679766.1"/>
    </source>
</evidence>
<gene>
    <name evidence="1" type="ORF">QAD02_015553</name>
</gene>
<dbReference type="EMBL" id="CM056742">
    <property type="protein sequence ID" value="KAJ8679766.1"/>
    <property type="molecule type" value="Genomic_DNA"/>
</dbReference>
<proteinExistence type="predicted"/>
<evidence type="ECO:0000313" key="2">
    <source>
        <dbReference type="Proteomes" id="UP001239111"/>
    </source>
</evidence>
<organism evidence="1 2">
    <name type="scientific">Eretmocerus hayati</name>
    <dbReference type="NCBI Taxonomy" id="131215"/>
    <lineage>
        <taxon>Eukaryota</taxon>
        <taxon>Metazoa</taxon>
        <taxon>Ecdysozoa</taxon>
        <taxon>Arthropoda</taxon>
        <taxon>Hexapoda</taxon>
        <taxon>Insecta</taxon>
        <taxon>Pterygota</taxon>
        <taxon>Neoptera</taxon>
        <taxon>Endopterygota</taxon>
        <taxon>Hymenoptera</taxon>
        <taxon>Apocrita</taxon>
        <taxon>Proctotrupomorpha</taxon>
        <taxon>Chalcidoidea</taxon>
        <taxon>Aphelinidae</taxon>
        <taxon>Aphelininae</taxon>
        <taxon>Eretmocerus</taxon>
    </lineage>
</organism>
<name>A0ACC2PA84_9HYME</name>
<protein>
    <submittedName>
        <fullName evidence="1">Uncharacterized protein</fullName>
    </submittedName>
</protein>
<keyword evidence="2" id="KW-1185">Reference proteome</keyword>
<dbReference type="Proteomes" id="UP001239111">
    <property type="component" value="Chromosome 2"/>
</dbReference>
<comment type="caution">
    <text evidence="1">The sequence shown here is derived from an EMBL/GenBank/DDBJ whole genome shotgun (WGS) entry which is preliminary data.</text>
</comment>
<sequence>MCTVTCVAPVNIAVIKYWGKRDENLILPVNDSISATLDMDHLCAKTTVTASPDFKENRIWLNGKEESMQNSRLQNCLREIKKRAEVPNEMENWKIHIRSENNFPTAAGLASSAAGYACLATALAKLYKTEGDISGIARAGSGSACRSIYGGFVRWYSGNDPTGIDSIARPIAPATHWSEIRILILVVSDSKKKVSSAEGMKRTLETSKFLKYKVEKIIPDRINEMQKAILNKDFTTFAELTMRDSNEMHAACLAAYPPCVYMNDISHSIVDLVHKYNDAKGSVKAAYTFDAGSNATIFLKERDVSEFVGVLNNFLPMSENHLNGYLKGIPIKTALPSSDLLCKISLSKQEPGRLKYIICTKVGDGPKQLPDSEAFSMMD</sequence>